<protein>
    <submittedName>
        <fullName evidence="7">Anaerobic ribonucleoside-triphosphate reductase activating protein</fullName>
    </submittedName>
</protein>
<evidence type="ECO:0000256" key="1">
    <source>
        <dbReference type="ARBA" id="ARBA00001966"/>
    </source>
</evidence>
<dbReference type="InterPro" id="IPR013785">
    <property type="entry name" value="Aldolase_TIM"/>
</dbReference>
<evidence type="ECO:0000256" key="3">
    <source>
        <dbReference type="ARBA" id="ARBA00022691"/>
    </source>
</evidence>
<reference evidence="7 8" key="1">
    <citation type="submission" date="2019-02" db="EMBL/GenBank/DDBJ databases">
        <title>Genomic Encyclopedia of Type Strains, Phase IV (KMG-IV): sequencing the most valuable type-strain genomes for metagenomic binning, comparative biology and taxonomic classification.</title>
        <authorList>
            <person name="Goeker M."/>
        </authorList>
    </citation>
    <scope>NUCLEOTIDE SEQUENCE [LARGE SCALE GENOMIC DNA]</scope>
    <source>
        <strain evidence="7 8">DSM 29486</strain>
    </source>
</reference>
<dbReference type="Pfam" id="PF13353">
    <property type="entry name" value="Fer4_12"/>
    <property type="match status" value="1"/>
</dbReference>
<evidence type="ECO:0000256" key="6">
    <source>
        <dbReference type="ARBA" id="ARBA00023014"/>
    </source>
</evidence>
<dbReference type="SFLD" id="SFLDG01063">
    <property type="entry name" value="activating_enzymes__group_1"/>
    <property type="match status" value="1"/>
</dbReference>
<keyword evidence="4" id="KW-0479">Metal-binding</keyword>
<dbReference type="InterPro" id="IPR058240">
    <property type="entry name" value="rSAM_sf"/>
</dbReference>
<dbReference type="InterPro" id="IPR012837">
    <property type="entry name" value="NrdG"/>
</dbReference>
<dbReference type="Proteomes" id="UP000292927">
    <property type="component" value="Unassembled WGS sequence"/>
</dbReference>
<dbReference type="RefSeq" id="WP_130432948.1">
    <property type="nucleotide sequence ID" value="NZ_SGXF01000001.1"/>
</dbReference>
<sequence>MYIARLLFPVKVLGPGNRIGIWMSGCGHKCAGCSNPELWEQREQQRVTLENLKKMVDPIFENYEVDGVTLTGGDPFFQAGDLEELLAYLSVKTRDILVYTGYEFEQIRQRHSNLLQYISVIVDGKYIEELNHGTALRGSDNQKIIFLDESYRERYAAYLEQGPGRIQNFAMPDGIVSVGIHLPGYEKKLKQKAKEKGLEEMQNG</sequence>
<dbReference type="SFLD" id="SFLDG01066">
    <property type="entry name" value="organic_radical-activating_enz"/>
    <property type="match status" value="1"/>
</dbReference>
<evidence type="ECO:0000313" key="8">
    <source>
        <dbReference type="Proteomes" id="UP000292927"/>
    </source>
</evidence>
<comment type="caution">
    <text evidence="7">The sequence shown here is derived from an EMBL/GenBank/DDBJ whole genome shotgun (WGS) entry which is preliminary data.</text>
</comment>
<dbReference type="SUPFAM" id="SSF102114">
    <property type="entry name" value="Radical SAM enzymes"/>
    <property type="match status" value="1"/>
</dbReference>
<dbReference type="GO" id="GO:0051539">
    <property type="term" value="F:4 iron, 4 sulfur cluster binding"/>
    <property type="evidence" value="ECO:0007669"/>
    <property type="project" value="UniProtKB-KW"/>
</dbReference>
<dbReference type="GO" id="GO:0043365">
    <property type="term" value="F:[formate-C-acetyltransferase]-activating enzyme activity"/>
    <property type="evidence" value="ECO:0007669"/>
    <property type="project" value="InterPro"/>
</dbReference>
<dbReference type="GO" id="GO:0046872">
    <property type="term" value="F:metal ion binding"/>
    <property type="evidence" value="ECO:0007669"/>
    <property type="project" value="UniProtKB-KW"/>
</dbReference>
<accession>A0A4V2F882</accession>
<proteinExistence type="predicted"/>
<evidence type="ECO:0000313" key="7">
    <source>
        <dbReference type="EMBL" id="RZT02507.1"/>
    </source>
</evidence>
<name>A0A4V2F882_9FIRM</name>
<dbReference type="SFLD" id="SFLDS00029">
    <property type="entry name" value="Radical_SAM"/>
    <property type="match status" value="1"/>
</dbReference>
<comment type="cofactor">
    <cofactor evidence="1">
        <name>[4Fe-4S] cluster</name>
        <dbReference type="ChEBI" id="CHEBI:49883"/>
    </cofactor>
</comment>
<keyword evidence="8" id="KW-1185">Reference proteome</keyword>
<evidence type="ECO:0000256" key="2">
    <source>
        <dbReference type="ARBA" id="ARBA00022485"/>
    </source>
</evidence>
<keyword evidence="3" id="KW-0949">S-adenosyl-L-methionine</keyword>
<dbReference type="GO" id="GO:0004748">
    <property type="term" value="F:ribonucleoside-diphosphate reductase activity, thioredoxin disulfide as acceptor"/>
    <property type="evidence" value="ECO:0007669"/>
    <property type="project" value="TreeGrafter"/>
</dbReference>
<dbReference type="SFLD" id="SFLDF00299">
    <property type="entry name" value="anaerobic_ribonucleoside-triph"/>
    <property type="match status" value="1"/>
</dbReference>
<dbReference type="PANTHER" id="PTHR30352:SF2">
    <property type="entry name" value="ANAEROBIC RIBONUCLEOSIDE-TRIPHOSPHATE REDUCTASE-ACTIVATING PROTEIN"/>
    <property type="match status" value="1"/>
</dbReference>
<keyword evidence="6" id="KW-0411">Iron-sulfur</keyword>
<dbReference type="PANTHER" id="PTHR30352">
    <property type="entry name" value="PYRUVATE FORMATE-LYASE-ACTIVATING ENZYME"/>
    <property type="match status" value="1"/>
</dbReference>
<evidence type="ECO:0000256" key="5">
    <source>
        <dbReference type="ARBA" id="ARBA00023004"/>
    </source>
</evidence>
<dbReference type="InterPro" id="IPR007197">
    <property type="entry name" value="rSAM"/>
</dbReference>
<dbReference type="EMBL" id="SGXF01000001">
    <property type="protein sequence ID" value="RZT02507.1"/>
    <property type="molecule type" value="Genomic_DNA"/>
</dbReference>
<dbReference type="AlphaFoldDB" id="A0A4V2F882"/>
<dbReference type="OrthoDB" id="9782387at2"/>
<evidence type="ECO:0000256" key="4">
    <source>
        <dbReference type="ARBA" id="ARBA00022723"/>
    </source>
</evidence>
<keyword evidence="5" id="KW-0408">Iron</keyword>
<organism evidence="7 8">
    <name type="scientific">Cuneatibacter caecimuris</name>
    <dbReference type="NCBI Taxonomy" id="1796618"/>
    <lineage>
        <taxon>Bacteria</taxon>
        <taxon>Bacillati</taxon>
        <taxon>Bacillota</taxon>
        <taxon>Clostridia</taxon>
        <taxon>Lachnospirales</taxon>
        <taxon>Lachnospiraceae</taxon>
        <taxon>Cuneatibacter</taxon>
    </lineage>
</organism>
<dbReference type="Gene3D" id="3.20.20.70">
    <property type="entry name" value="Aldolase class I"/>
    <property type="match status" value="1"/>
</dbReference>
<dbReference type="InterPro" id="IPR034457">
    <property type="entry name" value="Organic_radical-activating"/>
</dbReference>
<keyword evidence="2" id="KW-0004">4Fe-4S</keyword>
<gene>
    <name evidence="7" type="ORF">EV209_0626</name>
</gene>